<keyword evidence="3" id="KW-1185">Reference proteome</keyword>
<comment type="caution">
    <text evidence="2">The sequence shown here is derived from an EMBL/GenBank/DDBJ whole genome shotgun (WGS) entry which is preliminary data.</text>
</comment>
<dbReference type="Proteomes" id="UP001241472">
    <property type="component" value="Unassembled WGS sequence"/>
</dbReference>
<organism evidence="2 3">
    <name type="scientific">Neorhizobium huautlense</name>
    <dbReference type="NCBI Taxonomy" id="67774"/>
    <lineage>
        <taxon>Bacteria</taxon>
        <taxon>Pseudomonadati</taxon>
        <taxon>Pseudomonadota</taxon>
        <taxon>Alphaproteobacteria</taxon>
        <taxon>Hyphomicrobiales</taxon>
        <taxon>Rhizobiaceae</taxon>
        <taxon>Rhizobium/Agrobacterium group</taxon>
        <taxon>Neorhizobium</taxon>
    </lineage>
</organism>
<proteinExistence type="predicted"/>
<dbReference type="RefSeq" id="WP_306831623.1">
    <property type="nucleotide sequence ID" value="NZ_JAUSRF010000002.1"/>
</dbReference>
<dbReference type="EMBL" id="JAUSRF010000002">
    <property type="protein sequence ID" value="MDP9836208.1"/>
    <property type="molecule type" value="Genomic_DNA"/>
</dbReference>
<evidence type="ECO:0000313" key="3">
    <source>
        <dbReference type="Proteomes" id="UP001241472"/>
    </source>
</evidence>
<feature type="region of interest" description="Disordered" evidence="1">
    <location>
        <begin position="198"/>
        <end position="217"/>
    </location>
</feature>
<reference evidence="2 3" key="1">
    <citation type="submission" date="2023-07" db="EMBL/GenBank/DDBJ databases">
        <title>Sorghum-associated microbial communities from plants grown in Nebraska, USA.</title>
        <authorList>
            <person name="Schachtman D."/>
        </authorList>
    </citation>
    <scope>NUCLEOTIDE SEQUENCE [LARGE SCALE GENOMIC DNA]</scope>
    <source>
        <strain evidence="2 3">DS1307</strain>
    </source>
</reference>
<evidence type="ECO:0008006" key="4">
    <source>
        <dbReference type="Google" id="ProtNLM"/>
    </source>
</evidence>
<accession>A0ABT9PQ02</accession>
<sequence>MKAYDIEVSELVLAPEQQGGQGWCYGLPPGIGPEEWPLDPWSGYPMMHGFTILLPEEYRIHGSEIAALSFFATSPDHNDGSHVQGYEGTRSVIEIPGDAPPGDPQLRPFWERACMAHPRTHRMYDILDCAYAVILLTREEFDAGPCMPPPAVDSSLVGMVPPPLWLSKGAFNSSDFFTASPASSGEEVGDRHVHRPLTWTARANDPNAGMPPRDYYGEEPEEGGYRPFFYWLDGKTEIENWREHEWADGHAANHIGGTMRPAQNTPDFSPYYIEFEEDFGGYNFGGGNAQLDFRDMKFDFAC</sequence>
<gene>
    <name evidence="2" type="ORF">J2T09_000950</name>
</gene>
<name>A0ABT9PQ02_9HYPH</name>
<evidence type="ECO:0000256" key="1">
    <source>
        <dbReference type="SAM" id="MobiDB-lite"/>
    </source>
</evidence>
<protein>
    <recommendedName>
        <fullName evidence="4">DUF1963 domain-containing protein</fullName>
    </recommendedName>
</protein>
<evidence type="ECO:0000313" key="2">
    <source>
        <dbReference type="EMBL" id="MDP9836208.1"/>
    </source>
</evidence>